<evidence type="ECO:0000313" key="2">
    <source>
        <dbReference type="Proteomes" id="UP000277582"/>
    </source>
</evidence>
<reference evidence="1 2" key="1">
    <citation type="submission" date="2018-10" db="EMBL/GenBank/DDBJ databases">
        <title>Co-occurring genomic capacity for anaerobic methane metabolism and dissimilatory sulfite reduction discovered in the Korarchaeota.</title>
        <authorList>
            <person name="Mckay L.J."/>
            <person name="Dlakic M."/>
            <person name="Fields M.W."/>
            <person name="Delmont T.O."/>
            <person name="Eren A.M."/>
            <person name="Jay Z.J."/>
            <person name="Klingelsmith K.B."/>
            <person name="Rusch D.B."/>
            <person name="Inskeep W.P."/>
        </authorList>
    </citation>
    <scope>NUCLEOTIDE SEQUENCE [LARGE SCALE GENOMIC DNA]</scope>
    <source>
        <strain evidence="1 2">MDKW</strain>
    </source>
</reference>
<gene>
    <name evidence="1" type="ORF">D6D85_10590</name>
</gene>
<keyword evidence="2" id="KW-1185">Reference proteome</keyword>
<accession>A0A3R9R2H5</accession>
<sequence>MDSDVQTESYIKTFPIKSLNIWKINKLEKDVDNTKNTEGFYNIHQLDRINGKLYNVTRYKYSQQ</sequence>
<dbReference type="Proteomes" id="UP000277582">
    <property type="component" value="Unassembled WGS sequence"/>
</dbReference>
<proteinExistence type="predicted"/>
<evidence type="ECO:0000313" key="1">
    <source>
        <dbReference type="EMBL" id="RSN73400.1"/>
    </source>
</evidence>
<organism evidence="1 2">
    <name type="scientific">Candidatus Methanodesulfokora washburnensis</name>
    <dbReference type="NCBI Taxonomy" id="2478471"/>
    <lineage>
        <taxon>Archaea</taxon>
        <taxon>Thermoproteota</taxon>
        <taxon>Candidatus Korarchaeia</taxon>
        <taxon>Candidatus Korarchaeia incertae sedis</taxon>
        <taxon>Candidatus Methanodesulfokora</taxon>
    </lineage>
</organism>
<protein>
    <submittedName>
        <fullName evidence="1">Uncharacterized protein</fullName>
    </submittedName>
</protein>
<name>A0A3R9R2H5_9CREN</name>
<dbReference type="AlphaFoldDB" id="A0A3R9R2H5"/>
<comment type="caution">
    <text evidence="1">The sequence shown here is derived from an EMBL/GenBank/DDBJ whole genome shotgun (WGS) entry which is preliminary data.</text>
</comment>
<dbReference type="EMBL" id="RCOS01000119">
    <property type="protein sequence ID" value="RSN73400.1"/>
    <property type="molecule type" value="Genomic_DNA"/>
</dbReference>